<name>A0AAV3XXX5_9GAST</name>
<sequence length="96" mass="10494">MARRYCNWASSHKVSSLRVAGNPTIDLRDLLTPPRLPSQSSEVRIPVGPSQFFNAPLCPLSIKWVAGLLRPGESKGGEESNGKLPQNAFRQEQPGP</sequence>
<comment type="caution">
    <text evidence="2">The sequence shown here is derived from an EMBL/GenBank/DDBJ whole genome shotgun (WGS) entry which is preliminary data.</text>
</comment>
<dbReference type="AlphaFoldDB" id="A0AAV3XXX5"/>
<evidence type="ECO:0000313" key="2">
    <source>
        <dbReference type="EMBL" id="GFN75264.1"/>
    </source>
</evidence>
<feature type="region of interest" description="Disordered" evidence="1">
    <location>
        <begin position="71"/>
        <end position="96"/>
    </location>
</feature>
<protein>
    <submittedName>
        <fullName evidence="2">Uncharacterized protein</fullName>
    </submittedName>
</protein>
<organism evidence="2 3">
    <name type="scientific">Plakobranchus ocellatus</name>
    <dbReference type="NCBI Taxonomy" id="259542"/>
    <lineage>
        <taxon>Eukaryota</taxon>
        <taxon>Metazoa</taxon>
        <taxon>Spiralia</taxon>
        <taxon>Lophotrochozoa</taxon>
        <taxon>Mollusca</taxon>
        <taxon>Gastropoda</taxon>
        <taxon>Heterobranchia</taxon>
        <taxon>Euthyneura</taxon>
        <taxon>Panpulmonata</taxon>
        <taxon>Sacoglossa</taxon>
        <taxon>Placobranchoidea</taxon>
        <taxon>Plakobranchidae</taxon>
        <taxon>Plakobranchus</taxon>
    </lineage>
</organism>
<feature type="compositionally biased region" description="Basic and acidic residues" evidence="1">
    <location>
        <begin position="72"/>
        <end position="81"/>
    </location>
</feature>
<reference evidence="2 3" key="1">
    <citation type="journal article" date="2021" name="Elife">
        <title>Chloroplast acquisition without the gene transfer in kleptoplastic sea slugs, Plakobranchus ocellatus.</title>
        <authorList>
            <person name="Maeda T."/>
            <person name="Takahashi S."/>
            <person name="Yoshida T."/>
            <person name="Shimamura S."/>
            <person name="Takaki Y."/>
            <person name="Nagai Y."/>
            <person name="Toyoda A."/>
            <person name="Suzuki Y."/>
            <person name="Arimoto A."/>
            <person name="Ishii H."/>
            <person name="Satoh N."/>
            <person name="Nishiyama T."/>
            <person name="Hasebe M."/>
            <person name="Maruyama T."/>
            <person name="Minagawa J."/>
            <person name="Obokata J."/>
            <person name="Shigenobu S."/>
        </authorList>
    </citation>
    <scope>NUCLEOTIDE SEQUENCE [LARGE SCALE GENOMIC DNA]</scope>
</reference>
<dbReference type="EMBL" id="BLXT01000264">
    <property type="protein sequence ID" value="GFN75264.1"/>
    <property type="molecule type" value="Genomic_DNA"/>
</dbReference>
<proteinExistence type="predicted"/>
<keyword evidence="3" id="KW-1185">Reference proteome</keyword>
<gene>
    <name evidence="2" type="ORF">PoB_000177000</name>
</gene>
<evidence type="ECO:0000313" key="3">
    <source>
        <dbReference type="Proteomes" id="UP000735302"/>
    </source>
</evidence>
<accession>A0AAV3XXX5</accession>
<dbReference type="Proteomes" id="UP000735302">
    <property type="component" value="Unassembled WGS sequence"/>
</dbReference>
<evidence type="ECO:0000256" key="1">
    <source>
        <dbReference type="SAM" id="MobiDB-lite"/>
    </source>
</evidence>